<gene>
    <name evidence="12" type="ORF">TEOVI_000044100</name>
</gene>
<dbReference type="PRINTS" id="PR00406">
    <property type="entry name" value="CYTB5RDTASE"/>
</dbReference>
<keyword evidence="13" id="KW-1185">Reference proteome</keyword>
<dbReference type="InterPro" id="IPR001433">
    <property type="entry name" value="OxRdtase_FAD/NAD-bd"/>
</dbReference>
<feature type="binding site" evidence="10">
    <location>
        <position position="91"/>
    </location>
    <ligand>
        <name>FAD</name>
        <dbReference type="ChEBI" id="CHEBI:57692"/>
    </ligand>
</feature>
<feature type="binding site" evidence="10">
    <location>
        <position position="107"/>
    </location>
    <ligand>
        <name>FAD</name>
        <dbReference type="ChEBI" id="CHEBI:57692"/>
    </ligand>
</feature>
<dbReference type="AlphaFoldDB" id="A0A1G4I6L2"/>
<reference evidence="12" key="1">
    <citation type="submission" date="2016-09" db="EMBL/GenBank/DDBJ databases">
        <authorList>
            <person name="Hebert L."/>
            <person name="Moumen B."/>
        </authorList>
    </citation>
    <scope>NUCLEOTIDE SEQUENCE [LARGE SCALE GENOMIC DNA]</scope>
    <source>
        <strain evidence="12">OVI</strain>
    </source>
</reference>
<feature type="domain" description="FAD-binding FR-type" evidence="11">
    <location>
        <begin position="37"/>
        <end position="141"/>
    </location>
</feature>
<keyword evidence="9" id="KW-0496">Mitochondrion</keyword>
<dbReference type="InterPro" id="IPR039261">
    <property type="entry name" value="FNR_nucleotide-bd"/>
</dbReference>
<keyword evidence="7 12" id="KW-0560">Oxidoreductase</keyword>
<dbReference type="FunFam" id="3.40.50.80:FF:000009">
    <property type="entry name" value="NADH-cytochrome b5 reductase"/>
    <property type="match status" value="1"/>
</dbReference>
<accession>A0A1G4I6L2</accession>
<evidence type="ECO:0000256" key="8">
    <source>
        <dbReference type="ARBA" id="ARBA00023027"/>
    </source>
</evidence>
<comment type="subcellular location">
    <subcellularLocation>
        <location evidence="2">Mitochondrion</location>
    </subcellularLocation>
</comment>
<dbReference type="CDD" id="cd06183">
    <property type="entry name" value="cyt_b5_reduct_like"/>
    <property type="match status" value="1"/>
</dbReference>
<evidence type="ECO:0000256" key="9">
    <source>
        <dbReference type="ARBA" id="ARBA00023128"/>
    </source>
</evidence>
<evidence type="ECO:0000256" key="7">
    <source>
        <dbReference type="ARBA" id="ARBA00023002"/>
    </source>
</evidence>
<keyword evidence="5 10" id="KW-0285">Flavoprotein</keyword>
<evidence type="ECO:0000259" key="11">
    <source>
        <dbReference type="PROSITE" id="PS51384"/>
    </source>
</evidence>
<evidence type="ECO:0000256" key="6">
    <source>
        <dbReference type="ARBA" id="ARBA00022827"/>
    </source>
</evidence>
<dbReference type="Pfam" id="PF00175">
    <property type="entry name" value="NAD_binding_1"/>
    <property type="match status" value="1"/>
</dbReference>
<feature type="binding site" evidence="10">
    <location>
        <position position="92"/>
    </location>
    <ligand>
        <name>FAD</name>
        <dbReference type="ChEBI" id="CHEBI:57692"/>
    </ligand>
</feature>
<comment type="similarity">
    <text evidence="3">Belongs to the flavoprotein pyridine nucleotide cytochrome reductase family.</text>
</comment>
<evidence type="ECO:0000313" key="12">
    <source>
        <dbReference type="EMBL" id="SCU67442.1"/>
    </source>
</evidence>
<keyword evidence="8" id="KW-0520">NAD</keyword>
<dbReference type="Proteomes" id="UP000195570">
    <property type="component" value="Unassembled WGS sequence"/>
</dbReference>
<dbReference type="EMBL" id="CZPT02000743">
    <property type="protein sequence ID" value="SCU67442.1"/>
    <property type="molecule type" value="Genomic_DNA"/>
</dbReference>
<feature type="binding site" evidence="10">
    <location>
        <position position="116"/>
    </location>
    <ligand>
        <name>FAD</name>
        <dbReference type="ChEBI" id="CHEBI:57692"/>
    </ligand>
</feature>
<dbReference type="VEuPathDB" id="TriTrypDB:TEOVI_000044100"/>
<dbReference type="GO" id="GO:0090524">
    <property type="term" value="F:cytochrome-b5 reductase activity, acting on NADH"/>
    <property type="evidence" value="ECO:0007669"/>
    <property type="project" value="UniProtKB-EC"/>
</dbReference>
<evidence type="ECO:0000256" key="4">
    <source>
        <dbReference type="ARBA" id="ARBA00012011"/>
    </source>
</evidence>
<dbReference type="InterPro" id="IPR017938">
    <property type="entry name" value="Riboflavin_synthase-like_b-brl"/>
</dbReference>
<dbReference type="InterPro" id="IPR008333">
    <property type="entry name" value="Cbr1-like_FAD-bd_dom"/>
</dbReference>
<name>A0A1G4I6L2_TRYEQ</name>
<dbReference type="GO" id="GO:0005739">
    <property type="term" value="C:mitochondrion"/>
    <property type="evidence" value="ECO:0007669"/>
    <property type="project" value="UniProtKB-SubCell"/>
</dbReference>
<dbReference type="EC" id="1.6.2.2" evidence="4"/>
<feature type="binding site" evidence="10">
    <location>
        <position position="158"/>
    </location>
    <ligand>
        <name>FAD</name>
        <dbReference type="ChEBI" id="CHEBI:57692"/>
    </ligand>
</feature>
<evidence type="ECO:0000256" key="10">
    <source>
        <dbReference type="PIRSR" id="PIRSR601834-1"/>
    </source>
</evidence>
<keyword evidence="6 10" id="KW-0274">FAD</keyword>
<dbReference type="FunFam" id="2.40.30.10:FF:000032">
    <property type="entry name" value="NADH-cytochrome b5 reductase"/>
    <property type="match status" value="1"/>
</dbReference>
<dbReference type="SUPFAM" id="SSF63380">
    <property type="entry name" value="Riboflavin synthase domain-like"/>
    <property type="match status" value="1"/>
</dbReference>
<comment type="caution">
    <text evidence="12">The sequence shown here is derived from an EMBL/GenBank/DDBJ whole genome shotgun (WGS) entry which is preliminary data.</text>
</comment>
<protein>
    <recommendedName>
        <fullName evidence="4">cytochrome-b5 reductase</fullName>
        <ecNumber evidence="4">1.6.2.2</ecNumber>
    </recommendedName>
</protein>
<dbReference type="PROSITE" id="PS51384">
    <property type="entry name" value="FAD_FR"/>
    <property type="match status" value="1"/>
</dbReference>
<dbReference type="PANTHER" id="PTHR19370">
    <property type="entry name" value="NADH-CYTOCHROME B5 REDUCTASE"/>
    <property type="match status" value="1"/>
</dbReference>
<proteinExistence type="inferred from homology"/>
<dbReference type="InterPro" id="IPR017927">
    <property type="entry name" value="FAD-bd_FR_type"/>
</dbReference>
<sequence length="287" mass="31857">MKVFAAAAVTGMVASGYFKVDRAVEAKAAAKSPFSQSVYHSYKLVCVQDESHDTKIFTFALPEKDMELNFEAPSCITLRYVDDKGKEVVRPYTPLNLESDKGSFELLVKSYPNSRMGSHLHNMKVGDSIEVQGPWKTMDIKSGQYEHIGMLAGGTGVTPMYQIARNFLGRPSNTTKFSLVCSNHSKAEMLLADRFGQLANDNPGKLFVFHSLTSPPWYWRGYRGHITKKVIEETMPSPNCVDKAILLVSGPPGFMKTISGEKQGRSQGPLSGYLKELGYPEAMVYKF</sequence>
<evidence type="ECO:0000256" key="3">
    <source>
        <dbReference type="ARBA" id="ARBA00006105"/>
    </source>
</evidence>
<dbReference type="Gene3D" id="3.40.50.80">
    <property type="entry name" value="Nucleotide-binding domain of ferredoxin-NADP reductase (FNR) module"/>
    <property type="match status" value="1"/>
</dbReference>
<evidence type="ECO:0000256" key="1">
    <source>
        <dbReference type="ARBA" id="ARBA00001974"/>
    </source>
</evidence>
<feature type="binding site" evidence="10">
    <location>
        <position position="109"/>
    </location>
    <ligand>
        <name>FAD</name>
        <dbReference type="ChEBI" id="CHEBI:57692"/>
    </ligand>
</feature>
<dbReference type="RefSeq" id="XP_067078759.1">
    <property type="nucleotide sequence ID" value="XM_067222658.1"/>
</dbReference>
<dbReference type="GeneID" id="92374381"/>
<evidence type="ECO:0000313" key="13">
    <source>
        <dbReference type="Proteomes" id="UP000195570"/>
    </source>
</evidence>
<organism evidence="12 13">
    <name type="scientific">Trypanosoma equiperdum</name>
    <dbReference type="NCBI Taxonomy" id="5694"/>
    <lineage>
        <taxon>Eukaryota</taxon>
        <taxon>Discoba</taxon>
        <taxon>Euglenozoa</taxon>
        <taxon>Kinetoplastea</taxon>
        <taxon>Metakinetoplastina</taxon>
        <taxon>Trypanosomatida</taxon>
        <taxon>Trypanosomatidae</taxon>
        <taxon>Trypanosoma</taxon>
    </lineage>
</organism>
<feature type="binding site" evidence="10">
    <location>
        <position position="90"/>
    </location>
    <ligand>
        <name>FAD</name>
        <dbReference type="ChEBI" id="CHEBI:57692"/>
    </ligand>
</feature>
<dbReference type="InterPro" id="IPR001834">
    <property type="entry name" value="CBR-like"/>
</dbReference>
<dbReference type="SUPFAM" id="SSF52343">
    <property type="entry name" value="Ferredoxin reductase-like, C-terminal NADP-linked domain"/>
    <property type="match status" value="1"/>
</dbReference>
<comment type="cofactor">
    <cofactor evidence="1 10">
        <name>FAD</name>
        <dbReference type="ChEBI" id="CHEBI:57692"/>
    </cofactor>
</comment>
<dbReference type="PANTHER" id="PTHR19370:SF131">
    <property type="entry name" value="B5 REDUCTASE, PUTATIVE-RELATED"/>
    <property type="match status" value="1"/>
</dbReference>
<evidence type="ECO:0000256" key="5">
    <source>
        <dbReference type="ARBA" id="ARBA00022630"/>
    </source>
</evidence>
<dbReference type="Pfam" id="PF00970">
    <property type="entry name" value="FAD_binding_6"/>
    <property type="match status" value="1"/>
</dbReference>
<evidence type="ECO:0000256" key="2">
    <source>
        <dbReference type="ARBA" id="ARBA00004173"/>
    </source>
</evidence>
<dbReference type="Gene3D" id="2.40.30.10">
    <property type="entry name" value="Translation factors"/>
    <property type="match status" value="1"/>
</dbReference>